<dbReference type="EMBL" id="DQVM01000119">
    <property type="protein sequence ID" value="HIQ30157.1"/>
    <property type="molecule type" value="Genomic_DNA"/>
</dbReference>
<evidence type="ECO:0000259" key="7">
    <source>
        <dbReference type="SMART" id="SM00829"/>
    </source>
</evidence>
<dbReference type="FunFam" id="3.40.50.720:FF:000003">
    <property type="entry name" value="S-(hydroxymethyl)glutathione dehydrogenase"/>
    <property type="match status" value="1"/>
</dbReference>
<evidence type="ECO:0000256" key="3">
    <source>
        <dbReference type="ARBA" id="ARBA00022723"/>
    </source>
</evidence>
<dbReference type="GO" id="GO:0008270">
    <property type="term" value="F:zinc ion binding"/>
    <property type="evidence" value="ECO:0007669"/>
    <property type="project" value="InterPro"/>
</dbReference>
<proteinExistence type="inferred from homology"/>
<dbReference type="GO" id="GO:0016491">
    <property type="term" value="F:oxidoreductase activity"/>
    <property type="evidence" value="ECO:0007669"/>
    <property type="project" value="UniProtKB-KW"/>
</dbReference>
<dbReference type="InterPro" id="IPR020843">
    <property type="entry name" value="ER"/>
</dbReference>
<reference evidence="8" key="1">
    <citation type="journal article" date="2020" name="ISME J.">
        <title>Gammaproteobacteria mediating utilization of methyl-, sulfur- and petroleum organic compounds in deep ocean hydrothermal plumes.</title>
        <authorList>
            <person name="Zhou Z."/>
            <person name="Liu Y."/>
            <person name="Pan J."/>
            <person name="Cron B.R."/>
            <person name="Toner B.M."/>
            <person name="Anantharaman K."/>
            <person name="Breier J.A."/>
            <person name="Dick G.J."/>
            <person name="Li M."/>
        </authorList>
    </citation>
    <scope>NUCLEOTIDE SEQUENCE</scope>
    <source>
        <strain evidence="8">SZUA-1515</strain>
    </source>
</reference>
<organism evidence="8 9">
    <name type="scientific">Caldiarchaeum subterraneum</name>
    <dbReference type="NCBI Taxonomy" id="311458"/>
    <lineage>
        <taxon>Archaea</taxon>
        <taxon>Nitrososphaerota</taxon>
        <taxon>Candidatus Caldarchaeales</taxon>
        <taxon>Candidatus Caldarchaeaceae</taxon>
        <taxon>Candidatus Caldarchaeum</taxon>
    </lineage>
</organism>
<dbReference type="SUPFAM" id="SSF51735">
    <property type="entry name" value="NAD(P)-binding Rossmann-fold domains"/>
    <property type="match status" value="1"/>
</dbReference>
<dbReference type="Gene3D" id="3.40.50.720">
    <property type="entry name" value="NAD(P)-binding Rossmann-like Domain"/>
    <property type="match status" value="1"/>
</dbReference>
<dbReference type="InterPro" id="IPR011032">
    <property type="entry name" value="GroES-like_sf"/>
</dbReference>
<evidence type="ECO:0000256" key="2">
    <source>
        <dbReference type="ARBA" id="ARBA00008072"/>
    </source>
</evidence>
<accession>A0A832ZXH2</accession>
<evidence type="ECO:0000256" key="6">
    <source>
        <dbReference type="RuleBase" id="RU361277"/>
    </source>
</evidence>
<feature type="domain" description="Enoyl reductase (ER)" evidence="7">
    <location>
        <begin position="8"/>
        <end position="363"/>
    </location>
</feature>
<dbReference type="InterPro" id="IPR002328">
    <property type="entry name" value="ADH_Zn_CS"/>
</dbReference>
<evidence type="ECO:0000256" key="1">
    <source>
        <dbReference type="ARBA" id="ARBA00001947"/>
    </source>
</evidence>
<dbReference type="PANTHER" id="PTHR43350">
    <property type="entry name" value="NAD-DEPENDENT ALCOHOL DEHYDROGENASE"/>
    <property type="match status" value="1"/>
</dbReference>
<evidence type="ECO:0000313" key="9">
    <source>
        <dbReference type="Proteomes" id="UP000608579"/>
    </source>
</evidence>
<name>A0A832ZXH2_CALS0</name>
<evidence type="ECO:0000256" key="5">
    <source>
        <dbReference type="ARBA" id="ARBA00023002"/>
    </source>
</evidence>
<comment type="similarity">
    <text evidence="2 6">Belongs to the zinc-containing alcohol dehydrogenase family.</text>
</comment>
<dbReference type="Pfam" id="PF08240">
    <property type="entry name" value="ADH_N"/>
    <property type="match status" value="1"/>
</dbReference>
<dbReference type="PANTHER" id="PTHR43350:SF2">
    <property type="entry name" value="GROES-LIKE ZINC-BINDING ALCOHOL DEHYDROGENASE FAMILY PROTEIN"/>
    <property type="match status" value="1"/>
</dbReference>
<dbReference type="InterPro" id="IPR036291">
    <property type="entry name" value="NAD(P)-bd_dom_sf"/>
</dbReference>
<dbReference type="Proteomes" id="UP000608579">
    <property type="component" value="Unassembled WGS sequence"/>
</dbReference>
<dbReference type="Gene3D" id="3.90.180.10">
    <property type="entry name" value="Medium-chain alcohol dehydrogenases, catalytic domain"/>
    <property type="match status" value="1"/>
</dbReference>
<keyword evidence="4 6" id="KW-0862">Zinc</keyword>
<dbReference type="CDD" id="cd08263">
    <property type="entry name" value="Zn_ADH10"/>
    <property type="match status" value="1"/>
</dbReference>
<dbReference type="SUPFAM" id="SSF50129">
    <property type="entry name" value="GroES-like"/>
    <property type="match status" value="1"/>
</dbReference>
<keyword evidence="5" id="KW-0560">Oxidoreductase</keyword>
<protein>
    <submittedName>
        <fullName evidence="8">Alcohol dehydrogenase</fullName>
    </submittedName>
</protein>
<sequence length="365" mass="39311">MKAAILNEVNKPLSIEEINDPSPRDFEVLVKVASCGVCHTDLHVMKGEVKFPLPCVLGHEISGTVDEVGKGVEGLTVGDRVVCPFIMPCGSCKYCSLGRDDLCEKFFNYNRLQGKLYDGDTRLFRKDGSRIWMYSMGGLAEYAVVPYLGVFKLPDNLPLNESAILGCAAFTAYGAVKNQADLRAGESVAVIAVGGVGLNIIQWAKTLGAVEIIAVDVKDEKLTSASKLGATHVVNSSKEDAVKAVMDITDGEGVDIAFEALGRPETIIQAFNVVKDGGKVVVVGIAPVGTSVNIDIMRMVRRGIRIIGSYGARTRIDMPTMLKLVSKGALNLQETITRKYRLEEVNEGYTALSKGEIVGRAIIQP</sequence>
<dbReference type="PROSITE" id="PS00059">
    <property type="entry name" value="ADH_ZINC"/>
    <property type="match status" value="1"/>
</dbReference>
<dbReference type="InterPro" id="IPR013149">
    <property type="entry name" value="ADH-like_C"/>
</dbReference>
<dbReference type="InterPro" id="IPR013154">
    <property type="entry name" value="ADH-like_N"/>
</dbReference>
<evidence type="ECO:0000256" key="4">
    <source>
        <dbReference type="ARBA" id="ARBA00022833"/>
    </source>
</evidence>
<evidence type="ECO:0000313" key="8">
    <source>
        <dbReference type="EMBL" id="HIQ30157.1"/>
    </source>
</evidence>
<gene>
    <name evidence="8" type="ORF">EYH45_06300</name>
</gene>
<keyword evidence="3 6" id="KW-0479">Metal-binding</keyword>
<comment type="caution">
    <text evidence="8">The sequence shown here is derived from an EMBL/GenBank/DDBJ whole genome shotgun (WGS) entry which is preliminary data.</text>
</comment>
<dbReference type="AlphaFoldDB" id="A0A832ZXH2"/>
<comment type="cofactor">
    <cofactor evidence="1 6">
        <name>Zn(2+)</name>
        <dbReference type="ChEBI" id="CHEBI:29105"/>
    </cofactor>
</comment>
<dbReference type="SMART" id="SM00829">
    <property type="entry name" value="PKS_ER"/>
    <property type="match status" value="1"/>
</dbReference>
<dbReference type="Pfam" id="PF00107">
    <property type="entry name" value="ADH_zinc_N"/>
    <property type="match status" value="1"/>
</dbReference>